<dbReference type="Gene3D" id="1.25.40.10">
    <property type="entry name" value="Tetratricopeptide repeat domain"/>
    <property type="match status" value="1"/>
</dbReference>
<feature type="transmembrane region" description="Helical" evidence="2">
    <location>
        <begin position="36"/>
        <end position="55"/>
    </location>
</feature>
<accession>A0AA35SM55</accession>
<dbReference type="GO" id="GO:0005783">
    <property type="term" value="C:endoplasmic reticulum"/>
    <property type="evidence" value="ECO:0007669"/>
    <property type="project" value="TreeGrafter"/>
</dbReference>
<dbReference type="GO" id="GO:0035269">
    <property type="term" value="P:protein O-linked glycosylation via mannose"/>
    <property type="evidence" value="ECO:0007669"/>
    <property type="project" value="TreeGrafter"/>
</dbReference>
<gene>
    <name evidence="3" type="ORF">GBAR_LOCUS18182</name>
</gene>
<evidence type="ECO:0000313" key="4">
    <source>
        <dbReference type="Proteomes" id="UP001174909"/>
    </source>
</evidence>
<keyword evidence="2" id="KW-0812">Transmembrane</keyword>
<dbReference type="GO" id="GO:0000030">
    <property type="term" value="F:mannosyltransferase activity"/>
    <property type="evidence" value="ECO:0007669"/>
    <property type="project" value="TreeGrafter"/>
</dbReference>
<keyword evidence="2" id="KW-0472">Membrane</keyword>
<evidence type="ECO:0000256" key="2">
    <source>
        <dbReference type="SAM" id="Phobius"/>
    </source>
</evidence>
<protein>
    <submittedName>
        <fullName evidence="3">Protein O-mannosyl-transferase TMTC3</fullName>
    </submittedName>
</protein>
<dbReference type="PANTHER" id="PTHR44395:SF1">
    <property type="entry name" value="PROTEIN O-MANNOSYL-TRANSFERASE TMTC3"/>
    <property type="match status" value="1"/>
</dbReference>
<dbReference type="AlphaFoldDB" id="A0AA35SM55"/>
<feature type="non-terminal residue" evidence="3">
    <location>
        <position position="1"/>
    </location>
</feature>
<sequence length="325" mass="36851">TVKRVGVFALSLLVLPYLPASNLFFPVGFVVAERVLYLPSMGFCMLVGFGAWQMLRNRRKLVSKSTKCLLISLLVFYAAKTQLQNRVWMSERDLYVSAVRSYPTNSKMWHNLGTQLEGGITLEQSVWLMRRCIEYDPQYIAAYSDLGVVLTRLNEKEEAEKTLNKAIELIEEQFASPTPHLSQRDILAYIRLSSLIKTNHTRLPEALRLCKTAIERLPDDFRVLRETGHVLLHMGKPTEAKVYLQKALELKPSEPNVNYLLGVTEGELGNLDVAERSIRRAMSLGPGSNVQVYATELANILRKMGRREEAEAALAQNSLSHNNWN</sequence>
<reference evidence="3" key="1">
    <citation type="submission" date="2023-03" db="EMBL/GenBank/DDBJ databases">
        <authorList>
            <person name="Steffen K."/>
            <person name="Cardenas P."/>
        </authorList>
    </citation>
    <scope>NUCLEOTIDE SEQUENCE</scope>
</reference>
<dbReference type="PANTHER" id="PTHR44395">
    <property type="match status" value="1"/>
</dbReference>
<proteinExistence type="predicted"/>
<dbReference type="EMBL" id="CASHTH010002584">
    <property type="protein sequence ID" value="CAI8032114.1"/>
    <property type="molecule type" value="Genomic_DNA"/>
</dbReference>
<name>A0AA35SM55_GEOBA</name>
<dbReference type="InterPro" id="IPR019734">
    <property type="entry name" value="TPR_rpt"/>
</dbReference>
<dbReference type="SUPFAM" id="SSF48452">
    <property type="entry name" value="TPR-like"/>
    <property type="match status" value="2"/>
</dbReference>
<dbReference type="Proteomes" id="UP001174909">
    <property type="component" value="Unassembled WGS sequence"/>
</dbReference>
<evidence type="ECO:0000256" key="1">
    <source>
        <dbReference type="PROSITE-ProRule" id="PRU00339"/>
    </source>
</evidence>
<dbReference type="PROSITE" id="PS50005">
    <property type="entry name" value="TPR"/>
    <property type="match status" value="2"/>
</dbReference>
<keyword evidence="4" id="KW-1185">Reference proteome</keyword>
<dbReference type="Pfam" id="PF13181">
    <property type="entry name" value="TPR_8"/>
    <property type="match status" value="2"/>
</dbReference>
<dbReference type="SMART" id="SM00028">
    <property type="entry name" value="TPR"/>
    <property type="match status" value="3"/>
</dbReference>
<comment type="caution">
    <text evidence="3">The sequence shown here is derived from an EMBL/GenBank/DDBJ whole genome shotgun (WGS) entry which is preliminary data.</text>
</comment>
<keyword evidence="1" id="KW-0802">TPR repeat</keyword>
<dbReference type="InterPro" id="IPR011990">
    <property type="entry name" value="TPR-like_helical_dom_sf"/>
</dbReference>
<feature type="repeat" description="TPR" evidence="1">
    <location>
        <begin position="140"/>
        <end position="173"/>
    </location>
</feature>
<evidence type="ECO:0000313" key="3">
    <source>
        <dbReference type="EMBL" id="CAI8032114.1"/>
    </source>
</evidence>
<feature type="repeat" description="TPR" evidence="1">
    <location>
        <begin position="221"/>
        <end position="254"/>
    </location>
</feature>
<organism evidence="3 4">
    <name type="scientific">Geodia barretti</name>
    <name type="common">Barrett's horny sponge</name>
    <dbReference type="NCBI Taxonomy" id="519541"/>
    <lineage>
        <taxon>Eukaryota</taxon>
        <taxon>Metazoa</taxon>
        <taxon>Porifera</taxon>
        <taxon>Demospongiae</taxon>
        <taxon>Heteroscleromorpha</taxon>
        <taxon>Tetractinellida</taxon>
        <taxon>Astrophorina</taxon>
        <taxon>Geodiidae</taxon>
        <taxon>Geodia</taxon>
    </lineage>
</organism>
<keyword evidence="2" id="KW-1133">Transmembrane helix</keyword>